<dbReference type="GO" id="GO:0032259">
    <property type="term" value="P:methylation"/>
    <property type="evidence" value="ECO:0007669"/>
    <property type="project" value="UniProtKB-KW"/>
</dbReference>
<reference evidence="8 9" key="1">
    <citation type="journal article" date="2019" name="Nat. Commun.">
        <title>The antimicrobial potential of Streptomyces from insect microbiomes.</title>
        <authorList>
            <person name="Chevrette M.G."/>
            <person name="Carlson C.M."/>
            <person name="Ortega H.E."/>
            <person name="Thomas C."/>
            <person name="Ananiev G.E."/>
            <person name="Barns K.J."/>
            <person name="Book A.J."/>
            <person name="Cagnazzo J."/>
            <person name="Carlos C."/>
            <person name="Flanigan W."/>
            <person name="Grubbs K.J."/>
            <person name="Horn H.A."/>
            <person name="Hoffmann F.M."/>
            <person name="Klassen J.L."/>
            <person name="Knack J.J."/>
            <person name="Lewin G.R."/>
            <person name="McDonald B.R."/>
            <person name="Muller L."/>
            <person name="Melo W.G.P."/>
            <person name="Pinto-Tomas A.A."/>
            <person name="Schmitz A."/>
            <person name="Wendt-Pienkowski E."/>
            <person name="Wildman S."/>
            <person name="Zhao M."/>
            <person name="Zhang F."/>
            <person name="Bugni T.S."/>
            <person name="Andes D.R."/>
            <person name="Pupo M.T."/>
            <person name="Currie C.R."/>
        </authorList>
    </citation>
    <scope>NUCLEOTIDE SEQUENCE [LARGE SCALE GENOMIC DNA]</scope>
    <source>
        <strain evidence="8 9">SID5840</strain>
    </source>
</reference>
<dbReference type="PANTHER" id="PTHR43712">
    <property type="entry name" value="PUTATIVE (AFU_ORTHOLOGUE AFUA_4G14580)-RELATED"/>
    <property type="match status" value="1"/>
</dbReference>
<dbReference type="PIRSF" id="PIRSF005739">
    <property type="entry name" value="O-mtase"/>
    <property type="match status" value="1"/>
</dbReference>
<feature type="compositionally biased region" description="Pro residues" evidence="5">
    <location>
        <begin position="11"/>
        <end position="20"/>
    </location>
</feature>
<name>A0A7K2IP56_9ACTN</name>
<dbReference type="EMBL" id="WWHY01000001">
    <property type="protein sequence ID" value="MYR31656.1"/>
    <property type="molecule type" value="Genomic_DNA"/>
</dbReference>
<dbReference type="InterPro" id="IPR036390">
    <property type="entry name" value="WH_DNA-bd_sf"/>
</dbReference>
<organism evidence="8 9">
    <name type="scientific">Nocardiopsis alba</name>
    <dbReference type="NCBI Taxonomy" id="53437"/>
    <lineage>
        <taxon>Bacteria</taxon>
        <taxon>Bacillati</taxon>
        <taxon>Actinomycetota</taxon>
        <taxon>Actinomycetes</taxon>
        <taxon>Streptosporangiales</taxon>
        <taxon>Nocardiopsidaceae</taxon>
        <taxon>Nocardiopsis</taxon>
    </lineage>
</organism>
<evidence type="ECO:0000259" key="7">
    <source>
        <dbReference type="Pfam" id="PF08100"/>
    </source>
</evidence>
<gene>
    <name evidence="8" type="ORF">GTW20_05075</name>
</gene>
<dbReference type="InterPro" id="IPR001077">
    <property type="entry name" value="COMT_C"/>
</dbReference>
<dbReference type="SUPFAM" id="SSF53335">
    <property type="entry name" value="S-adenosyl-L-methionine-dependent methyltransferases"/>
    <property type="match status" value="1"/>
</dbReference>
<accession>A0A7K2IP56</accession>
<evidence type="ECO:0000256" key="2">
    <source>
        <dbReference type="ARBA" id="ARBA00022679"/>
    </source>
</evidence>
<dbReference type="InterPro" id="IPR016461">
    <property type="entry name" value="COMT-like"/>
</dbReference>
<feature type="active site" description="Proton acceptor" evidence="4">
    <location>
        <position position="257"/>
    </location>
</feature>
<dbReference type="GO" id="GO:0008171">
    <property type="term" value="F:O-methyltransferase activity"/>
    <property type="evidence" value="ECO:0007669"/>
    <property type="project" value="InterPro"/>
</dbReference>
<dbReference type="Pfam" id="PF00891">
    <property type="entry name" value="Methyltransf_2"/>
    <property type="match status" value="1"/>
</dbReference>
<dbReference type="CDD" id="cd02440">
    <property type="entry name" value="AdoMet_MTases"/>
    <property type="match status" value="1"/>
</dbReference>
<evidence type="ECO:0000313" key="9">
    <source>
        <dbReference type="Proteomes" id="UP000467124"/>
    </source>
</evidence>
<keyword evidence="1 8" id="KW-0489">Methyltransferase</keyword>
<dbReference type="Gene3D" id="3.40.50.150">
    <property type="entry name" value="Vaccinia Virus protein VP39"/>
    <property type="match status" value="1"/>
</dbReference>
<dbReference type="Pfam" id="PF08100">
    <property type="entry name" value="Dimerisation"/>
    <property type="match status" value="1"/>
</dbReference>
<evidence type="ECO:0000313" key="8">
    <source>
        <dbReference type="EMBL" id="MYR31656.1"/>
    </source>
</evidence>
<evidence type="ECO:0000259" key="6">
    <source>
        <dbReference type="Pfam" id="PF00891"/>
    </source>
</evidence>
<keyword evidence="2 8" id="KW-0808">Transferase</keyword>
<dbReference type="Gene3D" id="1.10.287.1350">
    <property type="match status" value="1"/>
</dbReference>
<dbReference type="PROSITE" id="PS51683">
    <property type="entry name" value="SAM_OMT_II"/>
    <property type="match status" value="1"/>
</dbReference>
<feature type="region of interest" description="Disordered" evidence="5">
    <location>
        <begin position="1"/>
        <end position="21"/>
    </location>
</feature>
<dbReference type="Gene3D" id="1.10.10.10">
    <property type="entry name" value="Winged helix-like DNA-binding domain superfamily/Winged helix DNA-binding domain"/>
    <property type="match status" value="1"/>
</dbReference>
<comment type="caution">
    <text evidence="8">The sequence shown here is derived from an EMBL/GenBank/DDBJ whole genome shotgun (WGS) entry which is preliminary data.</text>
</comment>
<evidence type="ECO:0000256" key="5">
    <source>
        <dbReference type="SAM" id="MobiDB-lite"/>
    </source>
</evidence>
<sequence>MSNDTASGERPPMPAGPPPADRMRIRELSTAPWLSQALYAVTKLGVPDALIEGALPVEEIADRVGADPAALHRFLRALTSAGVFAEVGSRVYELNAPARHLCSDTPASMRHIVIMHGEETFRAFADVLHTVRTGLPSFDAVYGKGFYEYLPEHPEAEATFHAAMGISGAPPVVADEIDFRDPATVIDLGGGSGALLTRVLERYPDAKGVLVDVADAVAEAERVYGGTEVGARMTFVPGDFFGPAPRGDVYLLSRVLHNWDDERAGRILDRIREVIPEEGRLCVLDRVVPDVSGPHPSKIADLVMLVVLGGGDRTRKEYGSLLERHGFSVESLIPPSAGADPRAESAIVARPV</sequence>
<dbReference type="PANTHER" id="PTHR43712:SF2">
    <property type="entry name" value="O-METHYLTRANSFERASE CICE"/>
    <property type="match status" value="1"/>
</dbReference>
<dbReference type="Proteomes" id="UP000467124">
    <property type="component" value="Unassembled WGS sequence"/>
</dbReference>
<dbReference type="GO" id="GO:0046983">
    <property type="term" value="F:protein dimerization activity"/>
    <property type="evidence" value="ECO:0007669"/>
    <property type="project" value="InterPro"/>
</dbReference>
<dbReference type="RefSeq" id="WP_161110379.1">
    <property type="nucleotide sequence ID" value="NZ_JBHYKC010000005.1"/>
</dbReference>
<dbReference type="InterPro" id="IPR012967">
    <property type="entry name" value="COMT_dimerisation"/>
</dbReference>
<feature type="domain" description="O-methyltransferase dimerisation" evidence="7">
    <location>
        <begin position="29"/>
        <end position="102"/>
    </location>
</feature>
<evidence type="ECO:0000256" key="4">
    <source>
        <dbReference type="PIRSR" id="PIRSR005739-1"/>
    </source>
</evidence>
<dbReference type="InterPro" id="IPR036388">
    <property type="entry name" value="WH-like_DNA-bd_sf"/>
</dbReference>
<feature type="domain" description="O-methyltransferase C-terminal" evidence="6">
    <location>
        <begin position="126"/>
        <end position="328"/>
    </location>
</feature>
<protein>
    <submittedName>
        <fullName evidence="8">Methyltransferase</fullName>
    </submittedName>
</protein>
<dbReference type="InterPro" id="IPR029063">
    <property type="entry name" value="SAM-dependent_MTases_sf"/>
</dbReference>
<keyword evidence="3" id="KW-0949">S-adenosyl-L-methionine</keyword>
<evidence type="ECO:0000256" key="3">
    <source>
        <dbReference type="ARBA" id="ARBA00022691"/>
    </source>
</evidence>
<dbReference type="AlphaFoldDB" id="A0A7K2IP56"/>
<dbReference type="SUPFAM" id="SSF46785">
    <property type="entry name" value="Winged helix' DNA-binding domain"/>
    <property type="match status" value="1"/>
</dbReference>
<proteinExistence type="predicted"/>
<evidence type="ECO:0000256" key="1">
    <source>
        <dbReference type="ARBA" id="ARBA00022603"/>
    </source>
</evidence>